<name>A0A0C1E9L6_9BACT</name>
<dbReference type="PATRIC" id="fig|83552.4.peg.2151"/>
<evidence type="ECO:0000313" key="2">
    <source>
        <dbReference type="EMBL" id="KIA76788.1"/>
    </source>
</evidence>
<reference evidence="2 3" key="1">
    <citation type="journal article" date="2014" name="Mol. Biol. Evol.">
        <title>Massive expansion of Ubiquitination-related gene families within the Chlamydiae.</title>
        <authorList>
            <person name="Domman D."/>
            <person name="Collingro A."/>
            <person name="Lagkouvardos I."/>
            <person name="Gehre L."/>
            <person name="Weinmaier T."/>
            <person name="Rattei T."/>
            <person name="Subtil A."/>
            <person name="Horn M."/>
        </authorList>
    </citation>
    <scope>NUCLEOTIDE SEQUENCE [LARGE SCALE GENOMIC DNA]</scope>
    <source>
        <strain evidence="2 3">OEW1</strain>
    </source>
</reference>
<dbReference type="AlphaFoldDB" id="A0A0C1E9L6"/>
<comment type="caution">
    <text evidence="2">The sequence shown here is derived from an EMBL/GenBank/DDBJ whole genome shotgun (WGS) entry which is preliminary data.</text>
</comment>
<dbReference type="Proteomes" id="UP000031307">
    <property type="component" value="Unassembled WGS sequence"/>
</dbReference>
<feature type="transmembrane region" description="Helical" evidence="1">
    <location>
        <begin position="68"/>
        <end position="85"/>
    </location>
</feature>
<evidence type="ECO:0000313" key="3">
    <source>
        <dbReference type="Proteomes" id="UP000031307"/>
    </source>
</evidence>
<dbReference type="EMBL" id="JSAM01000106">
    <property type="protein sequence ID" value="KIA76788.1"/>
    <property type="molecule type" value="Genomic_DNA"/>
</dbReference>
<sequence>MHLNKTVIFLLILFIELLSKNLAFGNFKAIETIKSEMGDDDFNELKKHLFLFSKIMNSHILFLEKNRFLFVLSALISLLIFIQLAR</sequence>
<evidence type="ECO:0000256" key="1">
    <source>
        <dbReference type="SAM" id="Phobius"/>
    </source>
</evidence>
<accession>A0A0C1E9L6</accession>
<proteinExistence type="predicted"/>
<organism evidence="2 3">
    <name type="scientific">Parachlamydia acanthamoebae</name>
    <dbReference type="NCBI Taxonomy" id="83552"/>
    <lineage>
        <taxon>Bacteria</taxon>
        <taxon>Pseudomonadati</taxon>
        <taxon>Chlamydiota</taxon>
        <taxon>Chlamydiia</taxon>
        <taxon>Parachlamydiales</taxon>
        <taxon>Parachlamydiaceae</taxon>
        <taxon>Parachlamydia</taxon>
    </lineage>
</organism>
<keyword evidence="1" id="KW-0812">Transmembrane</keyword>
<protein>
    <submittedName>
        <fullName evidence="2">Uncharacterized protein</fullName>
    </submittedName>
</protein>
<gene>
    <name evidence="2" type="ORF">DB43_HK00610</name>
</gene>
<keyword evidence="1" id="KW-0472">Membrane</keyword>
<keyword evidence="1" id="KW-1133">Transmembrane helix</keyword>